<sequence length="69" mass="8126">MYADLMTDIPGLDKSKFDEYFEMATVDEINGIKARFLHYNHLILNKKATNRPKDQLDVLELERLRADKL</sequence>
<dbReference type="STRING" id="390241.SAMN04488023_11697"/>
<keyword evidence="2" id="KW-1185">Reference proteome</keyword>
<dbReference type="AlphaFoldDB" id="A0A1H9S226"/>
<proteinExistence type="predicted"/>
<gene>
    <name evidence="1" type="ORF">SAMN04488023_11697</name>
</gene>
<dbReference type="Proteomes" id="UP000199572">
    <property type="component" value="Unassembled WGS sequence"/>
</dbReference>
<evidence type="ECO:0000313" key="1">
    <source>
        <dbReference type="EMBL" id="SER79116.1"/>
    </source>
</evidence>
<dbReference type="RefSeq" id="WP_139180192.1">
    <property type="nucleotide sequence ID" value="NZ_FOGG01000016.1"/>
</dbReference>
<dbReference type="OrthoDB" id="121150at2"/>
<dbReference type="EMBL" id="FOGG01000016">
    <property type="protein sequence ID" value="SER79116.1"/>
    <property type="molecule type" value="Genomic_DNA"/>
</dbReference>
<evidence type="ECO:0000313" key="2">
    <source>
        <dbReference type="Proteomes" id="UP000199572"/>
    </source>
</evidence>
<organism evidence="1 2">
    <name type="scientific">Pedobacter rhizosphaerae</name>
    <dbReference type="NCBI Taxonomy" id="390241"/>
    <lineage>
        <taxon>Bacteria</taxon>
        <taxon>Pseudomonadati</taxon>
        <taxon>Bacteroidota</taxon>
        <taxon>Sphingobacteriia</taxon>
        <taxon>Sphingobacteriales</taxon>
        <taxon>Sphingobacteriaceae</taxon>
        <taxon>Pedobacter</taxon>
    </lineage>
</organism>
<protein>
    <submittedName>
        <fullName evidence="1">Uncharacterized protein</fullName>
    </submittedName>
</protein>
<name>A0A1H9S226_9SPHI</name>
<accession>A0A1H9S226</accession>
<reference evidence="1 2" key="1">
    <citation type="submission" date="2016-10" db="EMBL/GenBank/DDBJ databases">
        <authorList>
            <person name="de Groot N.N."/>
        </authorList>
    </citation>
    <scope>NUCLEOTIDE SEQUENCE [LARGE SCALE GENOMIC DNA]</scope>
    <source>
        <strain evidence="1 2">DSM 18610</strain>
    </source>
</reference>